<dbReference type="RefSeq" id="WP_344519329.1">
    <property type="nucleotide sequence ID" value="NZ_BAAAUG010000022.1"/>
</dbReference>
<reference evidence="15" key="1">
    <citation type="journal article" date="2019" name="Int. J. Syst. Evol. Microbiol.">
        <title>The Global Catalogue of Microorganisms (GCM) 10K type strain sequencing project: providing services to taxonomists for standard genome sequencing and annotation.</title>
        <authorList>
            <consortium name="The Broad Institute Genomics Platform"/>
            <consortium name="The Broad Institute Genome Sequencing Center for Infectious Disease"/>
            <person name="Wu L."/>
            <person name="Ma J."/>
        </authorList>
    </citation>
    <scope>NUCLEOTIDE SEQUENCE [LARGE SCALE GENOMIC DNA]</scope>
    <source>
        <strain evidence="15">JCM 9092</strain>
    </source>
</reference>
<evidence type="ECO:0000259" key="11">
    <source>
        <dbReference type="Pfam" id="PF02518"/>
    </source>
</evidence>
<protein>
    <recommendedName>
        <fullName evidence="2">histidine kinase</fullName>
        <ecNumber evidence="2">2.7.13.3</ecNumber>
    </recommendedName>
</protein>
<keyword evidence="10" id="KW-1133">Transmembrane helix</keyword>
<organism evidence="14 15">
    <name type="scientific">Streptomyces rectiviolaceus</name>
    <dbReference type="NCBI Taxonomy" id="332591"/>
    <lineage>
        <taxon>Bacteria</taxon>
        <taxon>Bacillati</taxon>
        <taxon>Actinomycetota</taxon>
        <taxon>Actinomycetes</taxon>
        <taxon>Kitasatosporales</taxon>
        <taxon>Streptomycetaceae</taxon>
        <taxon>Streptomyces</taxon>
    </lineage>
</organism>
<dbReference type="EMBL" id="BAAAUG010000022">
    <property type="protein sequence ID" value="GAA3089419.1"/>
    <property type="molecule type" value="Genomic_DNA"/>
</dbReference>
<evidence type="ECO:0000256" key="8">
    <source>
        <dbReference type="ARBA" id="ARBA00023012"/>
    </source>
</evidence>
<keyword evidence="10" id="KW-0472">Membrane</keyword>
<feature type="transmembrane region" description="Helical" evidence="10">
    <location>
        <begin position="61"/>
        <end position="77"/>
    </location>
</feature>
<feature type="domain" description="Signal transduction histidine kinase subgroup 3 dimerisation and phosphoacceptor" evidence="12">
    <location>
        <begin position="167"/>
        <end position="232"/>
    </location>
</feature>
<keyword evidence="3" id="KW-0597">Phosphoprotein</keyword>
<dbReference type="InterPro" id="IPR036890">
    <property type="entry name" value="HATPase_C_sf"/>
</dbReference>
<dbReference type="SUPFAM" id="SSF55874">
    <property type="entry name" value="ATPase domain of HSP90 chaperone/DNA topoisomerase II/histidine kinase"/>
    <property type="match status" value="1"/>
</dbReference>
<dbReference type="Pfam" id="PF23539">
    <property type="entry name" value="DUF7134"/>
    <property type="match status" value="1"/>
</dbReference>
<dbReference type="InterPro" id="IPR011712">
    <property type="entry name" value="Sig_transdc_His_kin_sub3_dim/P"/>
</dbReference>
<evidence type="ECO:0000259" key="12">
    <source>
        <dbReference type="Pfam" id="PF07730"/>
    </source>
</evidence>
<evidence type="ECO:0000313" key="14">
    <source>
        <dbReference type="EMBL" id="GAA3089419.1"/>
    </source>
</evidence>
<dbReference type="InterPro" id="IPR050482">
    <property type="entry name" value="Sensor_HK_TwoCompSys"/>
</dbReference>
<feature type="domain" description="DUF7134" evidence="13">
    <location>
        <begin position="6"/>
        <end position="152"/>
    </location>
</feature>
<feature type="transmembrane region" description="Helical" evidence="10">
    <location>
        <begin position="84"/>
        <end position="117"/>
    </location>
</feature>
<dbReference type="PANTHER" id="PTHR24421:SF10">
    <property type="entry name" value="NITRATE_NITRITE SENSOR PROTEIN NARQ"/>
    <property type="match status" value="1"/>
</dbReference>
<keyword evidence="10" id="KW-0812">Transmembrane</keyword>
<keyword evidence="15" id="KW-1185">Reference proteome</keyword>
<evidence type="ECO:0000256" key="4">
    <source>
        <dbReference type="ARBA" id="ARBA00022679"/>
    </source>
</evidence>
<evidence type="ECO:0000259" key="13">
    <source>
        <dbReference type="Pfam" id="PF23539"/>
    </source>
</evidence>
<feature type="transmembrane region" description="Helical" evidence="10">
    <location>
        <begin position="12"/>
        <end position="30"/>
    </location>
</feature>
<feature type="region of interest" description="Disordered" evidence="9">
    <location>
        <begin position="319"/>
        <end position="374"/>
    </location>
</feature>
<dbReference type="Gene3D" id="3.30.565.10">
    <property type="entry name" value="Histidine kinase-like ATPase, C-terminal domain"/>
    <property type="match status" value="1"/>
</dbReference>
<evidence type="ECO:0000256" key="9">
    <source>
        <dbReference type="SAM" id="MobiDB-lite"/>
    </source>
</evidence>
<comment type="catalytic activity">
    <reaction evidence="1">
        <text>ATP + protein L-histidine = ADP + protein N-phospho-L-histidine.</text>
        <dbReference type="EC" id="2.7.13.3"/>
    </reaction>
</comment>
<dbReference type="Proteomes" id="UP001501637">
    <property type="component" value="Unassembled WGS sequence"/>
</dbReference>
<accession>A0ABP6M8U7</accession>
<dbReference type="GO" id="GO:0016301">
    <property type="term" value="F:kinase activity"/>
    <property type="evidence" value="ECO:0007669"/>
    <property type="project" value="UniProtKB-KW"/>
</dbReference>
<keyword evidence="7" id="KW-0067">ATP-binding</keyword>
<dbReference type="Gene3D" id="1.20.5.1930">
    <property type="match status" value="1"/>
</dbReference>
<proteinExistence type="predicted"/>
<dbReference type="Pfam" id="PF02518">
    <property type="entry name" value="HATPase_c"/>
    <property type="match status" value="1"/>
</dbReference>
<evidence type="ECO:0000256" key="3">
    <source>
        <dbReference type="ARBA" id="ARBA00022553"/>
    </source>
</evidence>
<evidence type="ECO:0000256" key="6">
    <source>
        <dbReference type="ARBA" id="ARBA00022777"/>
    </source>
</evidence>
<comment type="caution">
    <text evidence="14">The sequence shown here is derived from an EMBL/GenBank/DDBJ whole genome shotgun (WGS) entry which is preliminary data.</text>
</comment>
<evidence type="ECO:0000313" key="15">
    <source>
        <dbReference type="Proteomes" id="UP001501637"/>
    </source>
</evidence>
<feature type="domain" description="Histidine kinase/HSP90-like ATPase" evidence="11">
    <location>
        <begin position="281"/>
        <end position="366"/>
    </location>
</feature>
<evidence type="ECO:0000256" key="10">
    <source>
        <dbReference type="SAM" id="Phobius"/>
    </source>
</evidence>
<gene>
    <name evidence="14" type="ORF">GCM10010449_11470</name>
</gene>
<feature type="transmembrane region" description="Helical" evidence="10">
    <location>
        <begin position="129"/>
        <end position="148"/>
    </location>
</feature>
<dbReference type="CDD" id="cd16917">
    <property type="entry name" value="HATPase_UhpB-NarQ-NarX-like"/>
    <property type="match status" value="1"/>
</dbReference>
<dbReference type="Pfam" id="PF07730">
    <property type="entry name" value="HisKA_3"/>
    <property type="match status" value="1"/>
</dbReference>
<dbReference type="InterPro" id="IPR003594">
    <property type="entry name" value="HATPase_dom"/>
</dbReference>
<name>A0ABP6M8U7_9ACTN</name>
<keyword evidence="5" id="KW-0547">Nucleotide-binding</keyword>
<evidence type="ECO:0000256" key="2">
    <source>
        <dbReference type="ARBA" id="ARBA00012438"/>
    </source>
</evidence>
<keyword evidence="8" id="KW-0902">Two-component regulatory system</keyword>
<keyword evidence="4" id="KW-0808">Transferase</keyword>
<dbReference type="PANTHER" id="PTHR24421">
    <property type="entry name" value="NITRATE/NITRITE SENSOR PROTEIN NARX-RELATED"/>
    <property type="match status" value="1"/>
</dbReference>
<sequence>MKLRLRQHTDALVTGAVALFVAVGALVTLLRSDEPGRHDALPFVILVLTCGALHFRGRHPVAVGVLTLAGTAAYYLLSTTDGPLLLVFAVALYAVSAAGHLPVAVVLAAVALAGVGISSLHKPDPPIDGISLILMTGWFVAAVSIGVVSRQRAASLRAAEERVAGEERLRIARELHDVLGHTLSVINVQAAAALHRMERDPVQGADALRTIKDTSKEALTEVRAALGVLRERGEAAPKRPAPEPSLARLPELAERAQRAGIGLRTETAGEARPLPAGVDAAAFRIVQESVTNTIRHARARTVLVRVEYGEREVRLRVEDDGTARAPERPASGSGIRGMRARAEEAGGTFSAGRGGSGGFRVDAALPYDGERQTA</sequence>
<dbReference type="InterPro" id="IPR055558">
    <property type="entry name" value="DUF7134"/>
</dbReference>
<dbReference type="EC" id="2.7.13.3" evidence="2"/>
<keyword evidence="6 14" id="KW-0418">Kinase</keyword>
<evidence type="ECO:0000256" key="5">
    <source>
        <dbReference type="ARBA" id="ARBA00022741"/>
    </source>
</evidence>
<evidence type="ECO:0000256" key="1">
    <source>
        <dbReference type="ARBA" id="ARBA00000085"/>
    </source>
</evidence>
<evidence type="ECO:0000256" key="7">
    <source>
        <dbReference type="ARBA" id="ARBA00022840"/>
    </source>
</evidence>